<organism evidence="3 4">
    <name type="scientific">Nocardioides albus</name>
    <dbReference type="NCBI Taxonomy" id="1841"/>
    <lineage>
        <taxon>Bacteria</taxon>
        <taxon>Bacillati</taxon>
        <taxon>Actinomycetota</taxon>
        <taxon>Actinomycetes</taxon>
        <taxon>Propionibacteriales</taxon>
        <taxon>Nocardioidaceae</taxon>
        <taxon>Nocardioides</taxon>
    </lineage>
</organism>
<dbReference type="InterPro" id="IPR023606">
    <property type="entry name" value="CoA-Trfase_III_dom_1_sf"/>
</dbReference>
<evidence type="ECO:0000256" key="1">
    <source>
        <dbReference type="ARBA" id="ARBA00022679"/>
    </source>
</evidence>
<protein>
    <submittedName>
        <fullName evidence="3">Crotonobetainyl-CoA:carnitine CoA-transferase CaiB-like acyl-CoA transferase</fullName>
    </submittedName>
</protein>
<dbReference type="Gene3D" id="3.30.1540.10">
    <property type="entry name" value="formyl-coa transferase, domain 3"/>
    <property type="match status" value="1"/>
</dbReference>
<proteinExistence type="predicted"/>
<keyword evidence="4" id="KW-1185">Reference proteome</keyword>
<dbReference type="GO" id="GO:0008410">
    <property type="term" value="F:CoA-transferase activity"/>
    <property type="evidence" value="ECO:0007669"/>
    <property type="project" value="TreeGrafter"/>
</dbReference>
<comment type="caution">
    <text evidence="3">The sequence shown here is derived from an EMBL/GenBank/DDBJ whole genome shotgun (WGS) entry which is preliminary data.</text>
</comment>
<dbReference type="PANTHER" id="PTHR48207:SF3">
    <property type="entry name" value="SUCCINATE--HYDROXYMETHYLGLUTARATE COA-TRANSFERASE"/>
    <property type="match status" value="1"/>
</dbReference>
<dbReference type="InterPro" id="IPR044855">
    <property type="entry name" value="CoA-Trfase_III_dom3_sf"/>
</dbReference>
<accession>A0A7W5FBA0</accession>
<dbReference type="Pfam" id="PF02515">
    <property type="entry name" value="CoA_transf_3"/>
    <property type="match status" value="1"/>
</dbReference>
<evidence type="ECO:0000256" key="2">
    <source>
        <dbReference type="SAM" id="MobiDB-lite"/>
    </source>
</evidence>
<dbReference type="EMBL" id="JACHXG010000016">
    <property type="protein sequence ID" value="MBB3092108.1"/>
    <property type="molecule type" value="Genomic_DNA"/>
</dbReference>
<name>A0A7W5FBA0_9ACTN</name>
<reference evidence="3 4" key="1">
    <citation type="submission" date="2020-08" db="EMBL/GenBank/DDBJ databases">
        <title>Genomic Encyclopedia of Type Strains, Phase III (KMG-III): the genomes of soil and plant-associated and newly described type strains.</title>
        <authorList>
            <person name="Whitman W."/>
        </authorList>
    </citation>
    <scope>NUCLEOTIDE SEQUENCE [LARGE SCALE GENOMIC DNA]</scope>
    <source>
        <strain evidence="3 4">CECT 3302</strain>
    </source>
</reference>
<evidence type="ECO:0000313" key="4">
    <source>
        <dbReference type="Proteomes" id="UP000577707"/>
    </source>
</evidence>
<dbReference type="AlphaFoldDB" id="A0A7W5FBA0"/>
<dbReference type="Gene3D" id="3.40.50.10540">
    <property type="entry name" value="Crotonobetainyl-coa:carnitine coa-transferase, domain 1"/>
    <property type="match status" value="1"/>
</dbReference>
<dbReference type="RefSeq" id="WP_183551558.1">
    <property type="nucleotide sequence ID" value="NZ_BMQT01000016.1"/>
</dbReference>
<dbReference type="PANTHER" id="PTHR48207">
    <property type="entry name" value="SUCCINATE--HYDROXYMETHYLGLUTARATE COA-TRANSFERASE"/>
    <property type="match status" value="1"/>
</dbReference>
<dbReference type="InterPro" id="IPR003673">
    <property type="entry name" value="CoA-Trfase_fam_III"/>
</dbReference>
<gene>
    <name evidence="3" type="ORF">FHS12_005085</name>
</gene>
<evidence type="ECO:0000313" key="3">
    <source>
        <dbReference type="EMBL" id="MBB3092108.1"/>
    </source>
</evidence>
<dbReference type="Proteomes" id="UP000577707">
    <property type="component" value="Unassembled WGS sequence"/>
</dbReference>
<keyword evidence="1 3" id="KW-0808">Transferase</keyword>
<sequence length="397" mass="41494">MTAAGPLAGIRVLDLGQYIAGPSAAQSLSDLGANVIKVESLTGDQTRGIGAFGDSMMRAFNRDKRSVALDLAHETGNAIMHRLLEDADVLIQNFRVGSAERLGLGADELMERYPGLIYASITGFGTRGPSKARPGLDIAAQAEFGMMHTTGVADGEPQRVGFHAVDTAAANALVTGILAALFTRTTTGRGTHVETSLMESALAVQAAAWGEFTVTGVAPRRKGNGQPYAAPAADTFEASDGTIVISAYTPQKWSALCTLIGRPDMIDDPRFVDNPARVANRPAMVAAINEAFVDRTRDQAVELLLEAGIVAGAVRSFDEIAKDKDVLASGVLVDVAGPDGSSFTSPGLPFTLDGRRRTTSTSAPKLGQHTSSLLADLGFSPAEIDDLIASRVVVATN</sequence>
<dbReference type="SUPFAM" id="SSF89796">
    <property type="entry name" value="CoA-transferase family III (CaiB/BaiF)"/>
    <property type="match status" value="1"/>
</dbReference>
<feature type="region of interest" description="Disordered" evidence="2">
    <location>
        <begin position="346"/>
        <end position="367"/>
    </location>
</feature>
<dbReference type="InterPro" id="IPR050483">
    <property type="entry name" value="CoA-transferase_III_domain"/>
</dbReference>